<reference evidence="2 3" key="1">
    <citation type="submission" date="2016-08" db="EMBL/GenBank/DDBJ databases">
        <title>A Parts List for Fungal Cellulosomes Revealed by Comparative Genomics.</title>
        <authorList>
            <consortium name="DOE Joint Genome Institute"/>
            <person name="Haitjema C.H."/>
            <person name="Gilmore S.P."/>
            <person name="Henske J.K."/>
            <person name="Solomon K.V."/>
            <person name="De Groot R."/>
            <person name="Kuo A."/>
            <person name="Mondo S.J."/>
            <person name="Salamov A.A."/>
            <person name="Labutti K."/>
            <person name="Zhao Z."/>
            <person name="Chiniquy J."/>
            <person name="Barry K."/>
            <person name="Brewer H.M."/>
            <person name="Purvine S.O."/>
            <person name="Wright A.T."/>
            <person name="Boxma B."/>
            <person name="Van Alen T."/>
            <person name="Hackstein J.H."/>
            <person name="Baker S.E."/>
            <person name="Grigoriev I.V."/>
            <person name="O'Malley M.A."/>
        </authorList>
    </citation>
    <scope>NUCLEOTIDE SEQUENCE [LARGE SCALE GENOMIC DNA]</scope>
    <source>
        <strain evidence="2 3">S4</strain>
    </source>
</reference>
<organism evidence="2 3">
    <name type="scientific">Anaeromyces robustus</name>
    <dbReference type="NCBI Taxonomy" id="1754192"/>
    <lineage>
        <taxon>Eukaryota</taxon>
        <taxon>Fungi</taxon>
        <taxon>Fungi incertae sedis</taxon>
        <taxon>Chytridiomycota</taxon>
        <taxon>Chytridiomycota incertae sedis</taxon>
        <taxon>Neocallimastigomycetes</taxon>
        <taxon>Neocallimastigales</taxon>
        <taxon>Neocallimastigaceae</taxon>
        <taxon>Anaeromyces</taxon>
    </lineage>
</organism>
<keyword evidence="3" id="KW-1185">Reference proteome</keyword>
<feature type="signal peptide" evidence="1">
    <location>
        <begin position="1"/>
        <end position="21"/>
    </location>
</feature>
<evidence type="ECO:0000313" key="3">
    <source>
        <dbReference type="Proteomes" id="UP000193944"/>
    </source>
</evidence>
<dbReference type="Proteomes" id="UP000193944">
    <property type="component" value="Unassembled WGS sequence"/>
</dbReference>
<accession>A0A1Y1X9N8</accession>
<dbReference type="OrthoDB" id="189528at2759"/>
<sequence length="104" mass="11972">MKFLKALVLFVSLLFATIISAEKCCENCTDNGKKKFYSIDTKHNKCGECCMKSSLYWLYHIFESGLLEAESEHPCSELGFTEYDTTETHGFLFIQMTLDKYSKP</sequence>
<keyword evidence="1" id="KW-0732">Signal</keyword>
<comment type="caution">
    <text evidence="2">The sequence shown here is derived from an EMBL/GenBank/DDBJ whole genome shotgun (WGS) entry which is preliminary data.</text>
</comment>
<gene>
    <name evidence="2" type="ORF">BCR32DRAFT_267624</name>
</gene>
<name>A0A1Y1X9N8_9FUNG</name>
<proteinExistence type="predicted"/>
<evidence type="ECO:0000313" key="2">
    <source>
        <dbReference type="EMBL" id="ORX82470.1"/>
    </source>
</evidence>
<protein>
    <submittedName>
        <fullName evidence="2">Uncharacterized protein</fullName>
    </submittedName>
</protein>
<dbReference type="AlphaFoldDB" id="A0A1Y1X9N8"/>
<dbReference type="EMBL" id="MCFG01000094">
    <property type="protein sequence ID" value="ORX82470.1"/>
    <property type="molecule type" value="Genomic_DNA"/>
</dbReference>
<feature type="chain" id="PRO_5011000111" evidence="1">
    <location>
        <begin position="22"/>
        <end position="104"/>
    </location>
</feature>
<evidence type="ECO:0000256" key="1">
    <source>
        <dbReference type="SAM" id="SignalP"/>
    </source>
</evidence>
<reference evidence="2 3" key="2">
    <citation type="submission" date="2016-08" db="EMBL/GenBank/DDBJ databases">
        <title>Pervasive Adenine N6-methylation of Active Genes in Fungi.</title>
        <authorList>
            <consortium name="DOE Joint Genome Institute"/>
            <person name="Mondo S.J."/>
            <person name="Dannebaum R.O."/>
            <person name="Kuo R.C."/>
            <person name="Labutti K."/>
            <person name="Haridas S."/>
            <person name="Kuo A."/>
            <person name="Salamov A."/>
            <person name="Ahrendt S.R."/>
            <person name="Lipzen A."/>
            <person name="Sullivan W."/>
            <person name="Andreopoulos W.B."/>
            <person name="Clum A."/>
            <person name="Lindquist E."/>
            <person name="Daum C."/>
            <person name="Ramamoorthy G.K."/>
            <person name="Gryganskyi A."/>
            <person name="Culley D."/>
            <person name="Magnuson J.K."/>
            <person name="James T.Y."/>
            <person name="O'Malley M.A."/>
            <person name="Stajich J.E."/>
            <person name="Spatafora J.W."/>
            <person name="Visel A."/>
            <person name="Grigoriev I.V."/>
        </authorList>
    </citation>
    <scope>NUCLEOTIDE SEQUENCE [LARGE SCALE GENOMIC DNA]</scope>
    <source>
        <strain evidence="2 3">S4</strain>
    </source>
</reference>